<evidence type="ECO:0000313" key="1">
    <source>
        <dbReference type="EMBL" id="KAK1862064.1"/>
    </source>
</evidence>
<keyword evidence="2" id="KW-1185">Reference proteome</keyword>
<dbReference type="EMBL" id="CM020618">
    <property type="protein sequence ID" value="KAK1862064.1"/>
    <property type="molecule type" value="Genomic_DNA"/>
</dbReference>
<gene>
    <name evidence="1" type="ORF">I4F81_004640</name>
</gene>
<dbReference type="Proteomes" id="UP000798662">
    <property type="component" value="Chromosome 1"/>
</dbReference>
<sequence length="532" mass="56877">MTPPHGRRPSPAAPTLSTPPPLGRSRRSERHRGGVGCAETDARAQSCTTASGLPTPPPLGRSRRSKHGPAVRRSGDRRVGCSGAALHAAHWRTPMGSAQSWEKTGGGGYSLQIPAGAALARAVASADATFHPCVVPIRPPGLRRAPSPAPPAAVSITKPPRAHNVYLFLSPPPVVVVCHLRRGGGGVAAYSPAHPRVPSAAAMGTPMPKVKIPTPAAGSLRLLAASAAGVGSLYTMYKYGLYNVDGGHRAVVYNRITGVKEEVYGEGTHIRLPFVDVPVIYDVRAKPRNIQSLTGSRDLQMVTITLRVLSRPEAQQLPNIYRTLGVDWDERVLPSIVNEVLKSVVAQFNASQLITQREQVSRMISRNLRERAMDFNIALDDVSITHLAFGKEYTAAVEAKQVAQQEAERARFLVEKALQDKKSTIIRAQGEARSAQMIGDAISDNPGFIQLRRIEAAREIAATMSRSANRVYLDADTLQLNLGEVASEDLAVGEKFKGKPRPEGEDAAEAAVPAVADAPAATATKNVLSRVF</sequence>
<evidence type="ECO:0000313" key="2">
    <source>
        <dbReference type="Proteomes" id="UP000798662"/>
    </source>
</evidence>
<comment type="caution">
    <text evidence="1">The sequence shown here is derived from an EMBL/GenBank/DDBJ whole genome shotgun (WGS) entry which is preliminary data.</text>
</comment>
<name>A0ACC3BVU8_PYRYE</name>
<reference evidence="1" key="1">
    <citation type="submission" date="2019-11" db="EMBL/GenBank/DDBJ databases">
        <title>Nori genome reveals adaptations in red seaweeds to the harsh intertidal environment.</title>
        <authorList>
            <person name="Wang D."/>
            <person name="Mao Y."/>
        </authorList>
    </citation>
    <scope>NUCLEOTIDE SEQUENCE</scope>
    <source>
        <tissue evidence="1">Gametophyte</tissue>
    </source>
</reference>
<organism evidence="1 2">
    <name type="scientific">Pyropia yezoensis</name>
    <name type="common">Susabi-nori</name>
    <name type="synonym">Porphyra yezoensis</name>
    <dbReference type="NCBI Taxonomy" id="2788"/>
    <lineage>
        <taxon>Eukaryota</taxon>
        <taxon>Rhodophyta</taxon>
        <taxon>Bangiophyceae</taxon>
        <taxon>Bangiales</taxon>
        <taxon>Bangiaceae</taxon>
        <taxon>Pyropia</taxon>
    </lineage>
</organism>
<proteinExistence type="predicted"/>
<protein>
    <submittedName>
        <fullName evidence="1">Uncharacterized protein</fullName>
    </submittedName>
</protein>
<accession>A0ACC3BVU8</accession>